<dbReference type="OrthoDB" id="4537149at2"/>
<evidence type="ECO:0000313" key="3">
    <source>
        <dbReference type="Proteomes" id="UP000240542"/>
    </source>
</evidence>
<keyword evidence="3" id="KW-1185">Reference proteome</keyword>
<organism evidence="2 3">
    <name type="scientific">Murinocardiopsis flavida</name>
    <dbReference type="NCBI Taxonomy" id="645275"/>
    <lineage>
        <taxon>Bacteria</taxon>
        <taxon>Bacillati</taxon>
        <taxon>Actinomycetota</taxon>
        <taxon>Actinomycetes</taxon>
        <taxon>Streptosporangiales</taxon>
        <taxon>Nocardiopsidaceae</taxon>
        <taxon>Murinocardiopsis</taxon>
    </lineage>
</organism>
<dbReference type="EMBL" id="PYGA01000034">
    <property type="protein sequence ID" value="PSK86516.1"/>
    <property type="molecule type" value="Genomic_DNA"/>
</dbReference>
<dbReference type="SUPFAM" id="SSF52980">
    <property type="entry name" value="Restriction endonuclease-like"/>
    <property type="match status" value="1"/>
</dbReference>
<dbReference type="CDD" id="cd06260">
    <property type="entry name" value="DUF820-like"/>
    <property type="match status" value="1"/>
</dbReference>
<dbReference type="GO" id="GO:0004519">
    <property type="term" value="F:endonuclease activity"/>
    <property type="evidence" value="ECO:0007669"/>
    <property type="project" value="UniProtKB-KW"/>
</dbReference>
<keyword evidence="2" id="KW-0540">Nuclease</keyword>
<gene>
    <name evidence="2" type="ORF">CLV63_1342</name>
</gene>
<comment type="caution">
    <text evidence="2">The sequence shown here is derived from an EMBL/GenBank/DDBJ whole genome shotgun (WGS) entry which is preliminary data.</text>
</comment>
<dbReference type="InterPro" id="IPR011335">
    <property type="entry name" value="Restrct_endonuc-II-like"/>
</dbReference>
<keyword evidence="2" id="KW-0255">Endonuclease</keyword>
<proteinExistence type="predicted"/>
<dbReference type="RefSeq" id="WP_106586678.1">
    <property type="nucleotide sequence ID" value="NZ_PYGA01000034.1"/>
</dbReference>
<dbReference type="AlphaFoldDB" id="A0A2P8CNF6"/>
<dbReference type="PANTHER" id="PTHR35400">
    <property type="entry name" value="SLR1083 PROTEIN"/>
    <property type="match status" value="1"/>
</dbReference>
<dbReference type="Proteomes" id="UP000240542">
    <property type="component" value="Unassembled WGS sequence"/>
</dbReference>
<dbReference type="Gene3D" id="3.90.1570.10">
    <property type="entry name" value="tt1808, chain A"/>
    <property type="match status" value="1"/>
</dbReference>
<dbReference type="InterPro" id="IPR012296">
    <property type="entry name" value="Nuclease_put_TT1808"/>
</dbReference>
<sequence length="184" mass="20156">MAMPMSQAEHDLAAVAEHLSPPEGYRVEIIEGNLVVSPTPVGPHIKIASRLHYALRGLLPPELEIAQTATLLVPATGERYVPDLVVIPDVLLDERIWKFPATEVLLTVEITSPGNADADRVKKPRGYALGDVPSYLLIDTEHDRWTLFEEPENGVYRRQTQVNTGTKLALPHPFTGPLDTGGIA</sequence>
<reference evidence="2 3" key="1">
    <citation type="submission" date="2018-03" db="EMBL/GenBank/DDBJ databases">
        <title>Genomic Encyclopedia of Archaeal and Bacterial Type Strains, Phase II (KMG-II): from individual species to whole genera.</title>
        <authorList>
            <person name="Goeker M."/>
        </authorList>
    </citation>
    <scope>NUCLEOTIDE SEQUENCE [LARGE SCALE GENOMIC DNA]</scope>
    <source>
        <strain evidence="2 3">DSM 45312</strain>
    </source>
</reference>
<evidence type="ECO:0000313" key="2">
    <source>
        <dbReference type="EMBL" id="PSK86516.1"/>
    </source>
</evidence>
<dbReference type="InterPro" id="IPR008538">
    <property type="entry name" value="Uma2"/>
</dbReference>
<name>A0A2P8CNF6_9ACTN</name>
<dbReference type="PANTHER" id="PTHR35400:SF3">
    <property type="entry name" value="SLL1072 PROTEIN"/>
    <property type="match status" value="1"/>
</dbReference>
<keyword evidence="2" id="KW-0378">Hydrolase</keyword>
<feature type="domain" description="Putative restriction endonuclease" evidence="1">
    <location>
        <begin position="22"/>
        <end position="174"/>
    </location>
</feature>
<accession>A0A2P8CNF6</accession>
<protein>
    <submittedName>
        <fullName evidence="2">Putative restriction endonuclease</fullName>
    </submittedName>
</protein>
<dbReference type="Pfam" id="PF05685">
    <property type="entry name" value="Uma2"/>
    <property type="match status" value="1"/>
</dbReference>
<evidence type="ECO:0000259" key="1">
    <source>
        <dbReference type="Pfam" id="PF05685"/>
    </source>
</evidence>